<dbReference type="InterPro" id="IPR020013">
    <property type="entry name" value="Flagellar_FlgE/F/G"/>
</dbReference>
<proteinExistence type="inferred from homology"/>
<dbReference type="InterPro" id="IPR053967">
    <property type="entry name" value="LlgE_F_G-like_D1"/>
</dbReference>
<reference evidence="7" key="1">
    <citation type="journal article" date="2019" name="Int. J. Syst. Evol. Microbiol.">
        <title>The Global Catalogue of Microorganisms (GCM) 10K type strain sequencing project: providing services to taxonomists for standard genome sequencing and annotation.</title>
        <authorList>
            <consortium name="The Broad Institute Genomics Platform"/>
            <consortium name="The Broad Institute Genome Sequencing Center for Infectious Disease"/>
            <person name="Wu L."/>
            <person name="Ma J."/>
        </authorList>
    </citation>
    <scope>NUCLEOTIDE SEQUENCE [LARGE SCALE GENOMIC DNA]</scope>
    <source>
        <strain evidence="7">CGMCC 1.18578</strain>
    </source>
</reference>
<dbReference type="Proteomes" id="UP001596108">
    <property type="component" value="Unassembled WGS sequence"/>
</dbReference>
<dbReference type="Pfam" id="PF22692">
    <property type="entry name" value="LlgE_F_G_D1"/>
    <property type="match status" value="1"/>
</dbReference>
<evidence type="ECO:0000313" key="6">
    <source>
        <dbReference type="EMBL" id="MFC5531050.1"/>
    </source>
</evidence>
<comment type="subcellular location">
    <subcellularLocation>
        <location evidence="2">Bacterial flagellum basal body</location>
    </subcellularLocation>
</comment>
<dbReference type="InterPro" id="IPR010930">
    <property type="entry name" value="Flg_bb/hook_C_dom"/>
</dbReference>
<accession>A0ABW0R1N9</accession>
<dbReference type="PANTHER" id="PTHR30435">
    <property type="entry name" value="FLAGELLAR PROTEIN"/>
    <property type="match status" value="1"/>
</dbReference>
<dbReference type="NCBIfam" id="TIGR03506">
    <property type="entry name" value="FlgEFG_subfam"/>
    <property type="match status" value="1"/>
</dbReference>
<gene>
    <name evidence="6" type="ORF">ACFPQ4_16655</name>
</gene>
<name>A0ABW0R1N9_9BACL</name>
<feature type="domain" description="Flagellar hook protein FlgE/F/G-like D1" evidence="5">
    <location>
        <begin position="96"/>
        <end position="170"/>
    </location>
</feature>
<evidence type="ECO:0000259" key="4">
    <source>
        <dbReference type="Pfam" id="PF06429"/>
    </source>
</evidence>
<evidence type="ECO:0000256" key="1">
    <source>
        <dbReference type="ARBA" id="ARBA00009677"/>
    </source>
</evidence>
<keyword evidence="7" id="KW-1185">Reference proteome</keyword>
<dbReference type="InterPro" id="IPR037925">
    <property type="entry name" value="FlgE/F/G-like"/>
</dbReference>
<dbReference type="PANTHER" id="PTHR30435:SF19">
    <property type="entry name" value="FLAGELLAR BASAL-BODY ROD PROTEIN FLGG"/>
    <property type="match status" value="1"/>
</dbReference>
<organism evidence="6 7">
    <name type="scientific">Cohnella yongneupensis</name>
    <dbReference type="NCBI Taxonomy" id="425006"/>
    <lineage>
        <taxon>Bacteria</taxon>
        <taxon>Bacillati</taxon>
        <taxon>Bacillota</taxon>
        <taxon>Bacilli</taxon>
        <taxon>Bacillales</taxon>
        <taxon>Paenibacillaceae</taxon>
        <taxon>Cohnella</taxon>
    </lineage>
</organism>
<evidence type="ECO:0000259" key="5">
    <source>
        <dbReference type="Pfam" id="PF22692"/>
    </source>
</evidence>
<keyword evidence="6" id="KW-0282">Flagellum</keyword>
<dbReference type="RefSeq" id="WP_378112992.1">
    <property type="nucleotide sequence ID" value="NZ_JBHSNC010000051.1"/>
</dbReference>
<dbReference type="Pfam" id="PF06429">
    <property type="entry name" value="Flg_bbr_C"/>
    <property type="match status" value="1"/>
</dbReference>
<protein>
    <submittedName>
        <fullName evidence="6">Flagellar hook-basal body protein</fullName>
    </submittedName>
</protein>
<keyword evidence="2" id="KW-0975">Bacterial flagellum</keyword>
<feature type="domain" description="Flagellar basal-body/hook protein C-terminal" evidence="4">
    <location>
        <begin position="233"/>
        <end position="278"/>
    </location>
</feature>
<feature type="domain" description="Flagellar basal body rod protein N-terminal" evidence="3">
    <location>
        <begin position="13"/>
        <end position="35"/>
    </location>
</feature>
<dbReference type="SUPFAM" id="SSF117143">
    <property type="entry name" value="Flagellar hook protein flgE"/>
    <property type="match status" value="1"/>
</dbReference>
<sequence length="280" mass="29890">MNSSMISASVSMGALQQKLDILADNIANSNTVGYKRKTAVFEDILTSLNPQEQDFEQPGRRTPLGITQGWGARMSSMQLDLSQGVLQQTGNMTDVAIEGNGLFEVRTGGTLDSSRAFTRHGSFQLVSTGGGDRTLYTNSGYPVVAEVGGVDSFIVVPEGYNLSIQPDGTLMGVGPQGSAPIDLGKLKMAQATNPELLQAISDNLYGVPENINIADVVKNVTQLPAETLGISVRQGFVENSNVNMTDEMADLMVVQRAYQLSARALSSSDQMMAMANNMRA</sequence>
<evidence type="ECO:0000259" key="3">
    <source>
        <dbReference type="Pfam" id="PF00460"/>
    </source>
</evidence>
<evidence type="ECO:0000256" key="2">
    <source>
        <dbReference type="RuleBase" id="RU362116"/>
    </source>
</evidence>
<evidence type="ECO:0000313" key="7">
    <source>
        <dbReference type="Proteomes" id="UP001596108"/>
    </source>
</evidence>
<keyword evidence="6" id="KW-0969">Cilium</keyword>
<dbReference type="Pfam" id="PF00460">
    <property type="entry name" value="Flg_bb_rod"/>
    <property type="match status" value="1"/>
</dbReference>
<comment type="similarity">
    <text evidence="1 2">Belongs to the flagella basal body rod proteins family.</text>
</comment>
<dbReference type="EMBL" id="JBHSNC010000051">
    <property type="protein sequence ID" value="MFC5531050.1"/>
    <property type="molecule type" value="Genomic_DNA"/>
</dbReference>
<comment type="caution">
    <text evidence="6">The sequence shown here is derived from an EMBL/GenBank/DDBJ whole genome shotgun (WGS) entry which is preliminary data.</text>
</comment>
<keyword evidence="6" id="KW-0966">Cell projection</keyword>
<dbReference type="InterPro" id="IPR001444">
    <property type="entry name" value="Flag_bb_rod_N"/>
</dbReference>